<protein>
    <submittedName>
        <fullName evidence="7">Reductase C-terminal</fullName>
    </submittedName>
</protein>
<evidence type="ECO:0000256" key="3">
    <source>
        <dbReference type="ARBA" id="ARBA00022827"/>
    </source>
</evidence>
<evidence type="ECO:0000259" key="5">
    <source>
        <dbReference type="Pfam" id="PF07992"/>
    </source>
</evidence>
<dbReference type="PANTHER" id="PTHR43557">
    <property type="entry name" value="APOPTOSIS-INDUCING FACTOR 1"/>
    <property type="match status" value="1"/>
</dbReference>
<keyword evidence="4" id="KW-0560">Oxidoreductase</keyword>
<dbReference type="RefSeq" id="WP_244516669.1">
    <property type="nucleotide sequence ID" value="NZ_FNTV01000001.1"/>
</dbReference>
<dbReference type="InterPro" id="IPR016156">
    <property type="entry name" value="FAD/NAD-linked_Rdtase_dimer_sf"/>
</dbReference>
<dbReference type="EMBL" id="FNTV01000001">
    <property type="protein sequence ID" value="SED85056.1"/>
    <property type="molecule type" value="Genomic_DNA"/>
</dbReference>
<reference evidence="7 8" key="1">
    <citation type="submission" date="2016-10" db="EMBL/GenBank/DDBJ databases">
        <authorList>
            <person name="de Groot N.N."/>
        </authorList>
    </citation>
    <scope>NUCLEOTIDE SEQUENCE [LARGE SCALE GENOMIC DNA]</scope>
    <source>
        <strain evidence="7 8">DSM 22274</strain>
    </source>
</reference>
<dbReference type="Gene3D" id="3.30.390.30">
    <property type="match status" value="1"/>
</dbReference>
<dbReference type="GO" id="GO:0005737">
    <property type="term" value="C:cytoplasm"/>
    <property type="evidence" value="ECO:0007669"/>
    <property type="project" value="TreeGrafter"/>
</dbReference>
<dbReference type="SUPFAM" id="SSF55424">
    <property type="entry name" value="FAD/NAD-linked reductases, dimerisation (C-terminal) domain"/>
    <property type="match status" value="1"/>
</dbReference>
<dbReference type="PANTHER" id="PTHR43557:SF2">
    <property type="entry name" value="RIESKE DOMAIN-CONTAINING PROTEIN-RELATED"/>
    <property type="match status" value="1"/>
</dbReference>
<gene>
    <name evidence="7" type="ORF">SAMN04489740_0125</name>
</gene>
<sequence>MNASLNTPATSPAAGMVIIGGGLTAATAAEALRKQGYGGAVTIVAAEAEVPYQRPPLSKGFLAGKEDDEALLPLLAHWYDENNVTLLTGVAATALDPTGHTVTLDNGTTLPYAKALIATGAAPRRIPLSGVDLDGVCTFRTKADSVALKLKLAGGGHHVVMIGSGWIGMEIAATATELGNHVTLLGLEDVPLSAAIGTTLGTVFMDRHKEAGVTFLLPASAAEIQGGNGAVTHVLTTTGVSLPADIVIVAVGVVPNIALAQGAGLTINNGIEVTAGLQTSEPDVFAAGDVANAMHPITGALARSEHWANAIAGGKVAARSMLGQDAVLDDIPYFYTDQFDLGMEYSGFGALTKDAQLVIRGSLEKREFIAFWLLDGRLVAGMNVNIWDVQDAIKELISSQRIIDTHKLADPQTPLEAI</sequence>
<dbReference type="SUPFAM" id="SSF51905">
    <property type="entry name" value="FAD/NAD(P)-binding domain"/>
    <property type="match status" value="1"/>
</dbReference>
<evidence type="ECO:0000256" key="1">
    <source>
        <dbReference type="ARBA" id="ARBA00001974"/>
    </source>
</evidence>
<keyword evidence="2" id="KW-0285">Flavoprotein</keyword>
<dbReference type="InterPro" id="IPR036188">
    <property type="entry name" value="FAD/NAD-bd_sf"/>
</dbReference>
<dbReference type="PRINTS" id="PR00411">
    <property type="entry name" value="PNDRDTASEI"/>
</dbReference>
<accession>A0A1H5E1Z2</accession>
<proteinExistence type="predicted"/>
<dbReference type="InterPro" id="IPR028202">
    <property type="entry name" value="Reductase_C"/>
</dbReference>
<dbReference type="Pfam" id="PF07992">
    <property type="entry name" value="Pyr_redox_2"/>
    <property type="match status" value="1"/>
</dbReference>
<evidence type="ECO:0000256" key="4">
    <source>
        <dbReference type="ARBA" id="ARBA00023002"/>
    </source>
</evidence>
<dbReference type="Proteomes" id="UP000182725">
    <property type="component" value="Unassembled WGS sequence"/>
</dbReference>
<dbReference type="PRINTS" id="PR00368">
    <property type="entry name" value="FADPNR"/>
</dbReference>
<keyword evidence="3" id="KW-0274">FAD</keyword>
<dbReference type="Gene3D" id="3.50.50.60">
    <property type="entry name" value="FAD/NAD(P)-binding domain"/>
    <property type="match status" value="2"/>
</dbReference>
<evidence type="ECO:0000313" key="8">
    <source>
        <dbReference type="Proteomes" id="UP000182725"/>
    </source>
</evidence>
<organism evidence="7 8">
    <name type="scientific">Arthrobacter alpinus</name>
    <dbReference type="NCBI Taxonomy" id="656366"/>
    <lineage>
        <taxon>Bacteria</taxon>
        <taxon>Bacillati</taxon>
        <taxon>Actinomycetota</taxon>
        <taxon>Actinomycetes</taxon>
        <taxon>Micrococcales</taxon>
        <taxon>Micrococcaceae</taxon>
        <taxon>Arthrobacter</taxon>
    </lineage>
</organism>
<name>A0A1H5E1Z2_9MICC</name>
<feature type="domain" description="FAD/NAD(P)-binding" evidence="5">
    <location>
        <begin position="16"/>
        <end position="312"/>
    </location>
</feature>
<dbReference type="GO" id="GO:0016651">
    <property type="term" value="F:oxidoreductase activity, acting on NAD(P)H"/>
    <property type="evidence" value="ECO:0007669"/>
    <property type="project" value="TreeGrafter"/>
</dbReference>
<dbReference type="InterPro" id="IPR023753">
    <property type="entry name" value="FAD/NAD-binding_dom"/>
</dbReference>
<dbReference type="AlphaFoldDB" id="A0A1H5E1Z2"/>
<evidence type="ECO:0000259" key="6">
    <source>
        <dbReference type="Pfam" id="PF14759"/>
    </source>
</evidence>
<dbReference type="Pfam" id="PF14759">
    <property type="entry name" value="Reductase_C"/>
    <property type="match status" value="1"/>
</dbReference>
<comment type="cofactor">
    <cofactor evidence="1">
        <name>FAD</name>
        <dbReference type="ChEBI" id="CHEBI:57692"/>
    </cofactor>
</comment>
<evidence type="ECO:0000313" key="7">
    <source>
        <dbReference type="EMBL" id="SED85056.1"/>
    </source>
</evidence>
<evidence type="ECO:0000256" key="2">
    <source>
        <dbReference type="ARBA" id="ARBA00022630"/>
    </source>
</evidence>
<dbReference type="InterPro" id="IPR050446">
    <property type="entry name" value="FAD-oxidoreductase/Apoptosis"/>
</dbReference>
<feature type="domain" description="Reductase C-terminal" evidence="6">
    <location>
        <begin position="333"/>
        <end position="417"/>
    </location>
</feature>